<dbReference type="EMBL" id="LR796325">
    <property type="protein sequence ID" value="CAB4136839.1"/>
    <property type="molecule type" value="Genomic_DNA"/>
</dbReference>
<dbReference type="EMBL" id="LR797427">
    <property type="protein sequence ID" value="CAB4215333.1"/>
    <property type="molecule type" value="Genomic_DNA"/>
</dbReference>
<dbReference type="EMBL" id="LR797340">
    <property type="protein sequence ID" value="CAB4204216.1"/>
    <property type="molecule type" value="Genomic_DNA"/>
</dbReference>
<dbReference type="EMBL" id="LR797070">
    <property type="protein sequence ID" value="CAB4184717.1"/>
    <property type="molecule type" value="Genomic_DNA"/>
</dbReference>
<evidence type="ECO:0000313" key="6">
    <source>
        <dbReference type="EMBL" id="CAB4215333.1"/>
    </source>
</evidence>
<organism evidence="7">
    <name type="scientific">uncultured Caudovirales phage</name>
    <dbReference type="NCBI Taxonomy" id="2100421"/>
    <lineage>
        <taxon>Viruses</taxon>
        <taxon>Duplodnaviria</taxon>
        <taxon>Heunggongvirae</taxon>
        <taxon>Uroviricota</taxon>
        <taxon>Caudoviricetes</taxon>
        <taxon>Peduoviridae</taxon>
        <taxon>Maltschvirus</taxon>
        <taxon>Maltschvirus maltsch</taxon>
    </lineage>
</organism>
<dbReference type="EMBL" id="LR796589">
    <property type="protein sequence ID" value="CAB4152765.1"/>
    <property type="molecule type" value="Genomic_DNA"/>
</dbReference>
<name>A0A6J7XFX8_9CAUD</name>
<evidence type="ECO:0000313" key="5">
    <source>
        <dbReference type="EMBL" id="CAB4204216.1"/>
    </source>
</evidence>
<reference evidence="7" key="1">
    <citation type="submission" date="2020-05" db="EMBL/GenBank/DDBJ databases">
        <authorList>
            <person name="Chiriac C."/>
            <person name="Salcher M."/>
            <person name="Ghai R."/>
            <person name="Kavagutti S V."/>
        </authorList>
    </citation>
    <scope>NUCLEOTIDE SEQUENCE</scope>
</reference>
<gene>
    <name evidence="4" type="ORF">UFOVP1114_31</name>
    <name evidence="5" type="ORF">UFOVP1386_31</name>
    <name evidence="6" type="ORF">UFOVP1479_16</name>
    <name evidence="7" type="ORF">UFOVP1564_18</name>
    <name evidence="1" type="ORF">UFOVP310_18</name>
    <name evidence="2" type="ORF">UFOVP619_35</name>
    <name evidence="3" type="ORF">UFOVP947_19</name>
</gene>
<dbReference type="EMBL" id="LR796895">
    <property type="protein sequence ID" value="CAB4172948.1"/>
    <property type="molecule type" value="Genomic_DNA"/>
</dbReference>
<evidence type="ECO:0000313" key="3">
    <source>
        <dbReference type="EMBL" id="CAB4172948.1"/>
    </source>
</evidence>
<evidence type="ECO:0000313" key="7">
    <source>
        <dbReference type="EMBL" id="CAB5229825.1"/>
    </source>
</evidence>
<protein>
    <submittedName>
        <fullName evidence="7">Uncharacterized protein</fullName>
    </submittedName>
</protein>
<accession>A0A6J7XFX8</accession>
<evidence type="ECO:0000313" key="4">
    <source>
        <dbReference type="EMBL" id="CAB4184717.1"/>
    </source>
</evidence>
<evidence type="ECO:0000313" key="2">
    <source>
        <dbReference type="EMBL" id="CAB4152765.1"/>
    </source>
</evidence>
<dbReference type="EMBL" id="LR798416">
    <property type="protein sequence ID" value="CAB5229825.1"/>
    <property type="molecule type" value="Genomic_DNA"/>
</dbReference>
<evidence type="ECO:0000313" key="1">
    <source>
        <dbReference type="EMBL" id="CAB4136839.1"/>
    </source>
</evidence>
<sequence length="163" mass="19761">MEKQQLVKTKNWDWRTNEISYAEFGRMDIDNKNAHLEFLSNLGEDELSTNDCYILRQYGKYTPPNVKVSKTFSIKELEEIEKKIISTRFVEDKRVDKIKLVEEDISKMDAAYIRAILDKVFYNYTQWVWDIRSTTIDKFIFNTMDEYDYTEYEIELLHQFYKL</sequence>
<proteinExistence type="predicted"/>